<keyword evidence="3" id="KW-1185">Reference proteome</keyword>
<organism evidence="2 3">
    <name type="scientific">Brassica cretica</name>
    <name type="common">Mustard</name>
    <dbReference type="NCBI Taxonomy" id="69181"/>
    <lineage>
        <taxon>Eukaryota</taxon>
        <taxon>Viridiplantae</taxon>
        <taxon>Streptophyta</taxon>
        <taxon>Embryophyta</taxon>
        <taxon>Tracheophyta</taxon>
        <taxon>Spermatophyta</taxon>
        <taxon>Magnoliopsida</taxon>
        <taxon>eudicotyledons</taxon>
        <taxon>Gunneridae</taxon>
        <taxon>Pentapetalae</taxon>
        <taxon>rosids</taxon>
        <taxon>malvids</taxon>
        <taxon>Brassicales</taxon>
        <taxon>Brassicaceae</taxon>
        <taxon>Brassiceae</taxon>
        <taxon>Brassica</taxon>
    </lineage>
</organism>
<protein>
    <submittedName>
        <fullName evidence="2">Uncharacterized protein</fullName>
    </submittedName>
</protein>
<sequence>MLLVITPSDHDNLPRSASVTRLSSPPPWNQAFPSPDPPPSCSRSGRERDHSNIMGEKILTFRKSEMGEIEGGDRFCVSGQHPIEERCGTLLFLSPESSFIPVSSSSWLNSTAGVLLRRDLSLSPNSSKLSGYIPVSALLRHGIKLFRRRILHRHAPDPGEKGRELQWPFLAYFQV</sequence>
<evidence type="ECO:0000256" key="1">
    <source>
        <dbReference type="SAM" id="MobiDB-lite"/>
    </source>
</evidence>
<gene>
    <name evidence="2" type="ORF">DY000_02028748</name>
</gene>
<accession>A0ABQ7DN64</accession>
<dbReference type="EMBL" id="QGKV02000649">
    <property type="protein sequence ID" value="KAF3578474.1"/>
    <property type="molecule type" value="Genomic_DNA"/>
</dbReference>
<comment type="caution">
    <text evidence="2">The sequence shown here is derived from an EMBL/GenBank/DDBJ whole genome shotgun (WGS) entry which is preliminary data.</text>
</comment>
<dbReference type="Proteomes" id="UP000266723">
    <property type="component" value="Unassembled WGS sequence"/>
</dbReference>
<reference evidence="2 3" key="1">
    <citation type="journal article" date="2020" name="BMC Genomics">
        <title>Intraspecific diversification of the crop wild relative Brassica cretica Lam. using demographic model selection.</title>
        <authorList>
            <person name="Kioukis A."/>
            <person name="Michalopoulou V.A."/>
            <person name="Briers L."/>
            <person name="Pirintsos S."/>
            <person name="Studholme D.J."/>
            <person name="Pavlidis P."/>
            <person name="Sarris P.F."/>
        </authorList>
    </citation>
    <scope>NUCLEOTIDE SEQUENCE [LARGE SCALE GENOMIC DNA]</scope>
    <source>
        <strain evidence="3">cv. PFS-1207/04</strain>
    </source>
</reference>
<name>A0ABQ7DN64_BRACR</name>
<feature type="region of interest" description="Disordered" evidence="1">
    <location>
        <begin position="1"/>
        <end position="49"/>
    </location>
</feature>
<proteinExistence type="predicted"/>
<feature type="compositionally biased region" description="Pro residues" evidence="1">
    <location>
        <begin position="24"/>
        <end position="40"/>
    </location>
</feature>
<evidence type="ECO:0000313" key="3">
    <source>
        <dbReference type="Proteomes" id="UP000266723"/>
    </source>
</evidence>
<evidence type="ECO:0000313" key="2">
    <source>
        <dbReference type="EMBL" id="KAF3578474.1"/>
    </source>
</evidence>